<proteinExistence type="inferred from homology"/>
<dbReference type="PANTHER" id="PTHR43832:SF1">
    <property type="entry name" value="S-ADENOSYL-L-METHIONINE-DEPENDENT METHYLTRANSFERASES SUPERFAMILY PROTEIN"/>
    <property type="match status" value="1"/>
</dbReference>
<dbReference type="PANTHER" id="PTHR43832">
    <property type="match status" value="1"/>
</dbReference>
<dbReference type="EMBL" id="KN824279">
    <property type="protein sequence ID" value="KIM32922.1"/>
    <property type="molecule type" value="Genomic_DNA"/>
</dbReference>
<accession>A0A0C2XVK8</accession>
<dbReference type="SUPFAM" id="SSF53335">
    <property type="entry name" value="S-adenosyl-L-methionine-dependent methyltransferases"/>
    <property type="match status" value="1"/>
</dbReference>
<comment type="similarity">
    <text evidence="1">Belongs to the CFA/CMAS family.</text>
</comment>
<keyword evidence="3" id="KW-1185">Reference proteome</keyword>
<reference evidence="2 3" key="1">
    <citation type="submission" date="2014-04" db="EMBL/GenBank/DDBJ databases">
        <authorList>
            <consortium name="DOE Joint Genome Institute"/>
            <person name="Kuo A."/>
            <person name="Zuccaro A."/>
            <person name="Kohler A."/>
            <person name="Nagy L.G."/>
            <person name="Floudas D."/>
            <person name="Copeland A."/>
            <person name="Barry K.W."/>
            <person name="Cichocki N."/>
            <person name="Veneault-Fourrey C."/>
            <person name="LaButti K."/>
            <person name="Lindquist E.A."/>
            <person name="Lipzen A."/>
            <person name="Lundell T."/>
            <person name="Morin E."/>
            <person name="Murat C."/>
            <person name="Sun H."/>
            <person name="Tunlid A."/>
            <person name="Henrissat B."/>
            <person name="Grigoriev I.V."/>
            <person name="Hibbett D.S."/>
            <person name="Martin F."/>
            <person name="Nordberg H.P."/>
            <person name="Cantor M.N."/>
            <person name="Hua S.X."/>
        </authorList>
    </citation>
    <scope>NUCLEOTIDE SEQUENCE [LARGE SCALE GENOMIC DNA]</scope>
    <source>
        <strain evidence="2 3">MAFF 305830</strain>
    </source>
</reference>
<evidence type="ECO:0000313" key="3">
    <source>
        <dbReference type="Proteomes" id="UP000054097"/>
    </source>
</evidence>
<evidence type="ECO:0000313" key="2">
    <source>
        <dbReference type="EMBL" id="KIM32922.1"/>
    </source>
</evidence>
<dbReference type="Gene3D" id="3.40.50.150">
    <property type="entry name" value="Vaccinia Virus protein VP39"/>
    <property type="match status" value="1"/>
</dbReference>
<dbReference type="OrthoDB" id="506498at2759"/>
<evidence type="ECO:0008006" key="4">
    <source>
        <dbReference type="Google" id="ProtNLM"/>
    </source>
</evidence>
<name>A0A0C2XVK8_SERVB</name>
<dbReference type="HOGENOM" id="CLU_045794_0_0_1"/>
<dbReference type="FunFam" id="3.40.50.150:FF:000554">
    <property type="entry name" value="Cation-transporting ATPase"/>
    <property type="match status" value="1"/>
</dbReference>
<dbReference type="AlphaFoldDB" id="A0A0C2XVK8"/>
<dbReference type="CDD" id="cd02440">
    <property type="entry name" value="AdoMet_MTases"/>
    <property type="match status" value="1"/>
</dbReference>
<gene>
    <name evidence="2" type="ORF">M408DRAFT_62419</name>
</gene>
<dbReference type="Proteomes" id="UP000054097">
    <property type="component" value="Unassembled WGS sequence"/>
</dbReference>
<evidence type="ECO:0000256" key="1">
    <source>
        <dbReference type="ARBA" id="ARBA00010815"/>
    </source>
</evidence>
<dbReference type="Pfam" id="PF02353">
    <property type="entry name" value="CMAS"/>
    <property type="match status" value="1"/>
</dbReference>
<organism evidence="2 3">
    <name type="scientific">Serendipita vermifera MAFF 305830</name>
    <dbReference type="NCBI Taxonomy" id="933852"/>
    <lineage>
        <taxon>Eukaryota</taxon>
        <taxon>Fungi</taxon>
        <taxon>Dikarya</taxon>
        <taxon>Basidiomycota</taxon>
        <taxon>Agaricomycotina</taxon>
        <taxon>Agaricomycetes</taxon>
        <taxon>Sebacinales</taxon>
        <taxon>Serendipitaceae</taxon>
        <taxon>Serendipita</taxon>
    </lineage>
</organism>
<dbReference type="InterPro" id="IPR029063">
    <property type="entry name" value="SAM-dependent_MTases_sf"/>
</dbReference>
<reference evidence="3" key="2">
    <citation type="submission" date="2015-01" db="EMBL/GenBank/DDBJ databases">
        <title>Evolutionary Origins and Diversification of the Mycorrhizal Mutualists.</title>
        <authorList>
            <consortium name="DOE Joint Genome Institute"/>
            <consortium name="Mycorrhizal Genomics Consortium"/>
            <person name="Kohler A."/>
            <person name="Kuo A."/>
            <person name="Nagy L.G."/>
            <person name="Floudas D."/>
            <person name="Copeland A."/>
            <person name="Barry K.W."/>
            <person name="Cichocki N."/>
            <person name="Veneault-Fourrey C."/>
            <person name="LaButti K."/>
            <person name="Lindquist E.A."/>
            <person name="Lipzen A."/>
            <person name="Lundell T."/>
            <person name="Morin E."/>
            <person name="Murat C."/>
            <person name="Riley R."/>
            <person name="Ohm R."/>
            <person name="Sun H."/>
            <person name="Tunlid A."/>
            <person name="Henrissat B."/>
            <person name="Grigoriev I.V."/>
            <person name="Hibbett D.S."/>
            <person name="Martin F."/>
        </authorList>
    </citation>
    <scope>NUCLEOTIDE SEQUENCE [LARGE SCALE GENOMIC DNA]</scope>
    <source>
        <strain evidence="3">MAFF 305830</strain>
    </source>
</reference>
<sequence length="358" mass="41461">MALQSLEQWSYTLLEKGVIPDFVLRRAVRYLSNVRLKEVGARDPLEQMHARKMQWIETIKARKTIADATDKANEQHYEVPTNFILSCLGPRAKYSSALYPTGRETLAEAEVAMLEAYCTKAKLADGIDILDLGCGWGSLSLFLAEKYPNARITALSNSKTQKEYIDSHGFKNLEVLTGDVNFFDFQDNRRFDRVLSIEMFEHMKNYQELFRKIESWLKPNDKAHGGEALLFVHIFCHKSVTYDFVSEDGWMAQHFFTGGTMPSFDLFTYFQDYLVLQQSWWVNGKNYGQTSEDWLVLQDAHRTEGLKILQDDATRRGLSVEEGTKAWYRFRTFFLTVAVFFAMNDGEEWGVGHYRECK</sequence>
<dbReference type="STRING" id="933852.A0A0C2XVK8"/>
<protein>
    <recommendedName>
        <fullName evidence="4">Methyltransferase domain-containing protein</fullName>
    </recommendedName>
</protein>